<keyword evidence="7" id="KW-1185">Reference proteome</keyword>
<dbReference type="PANTHER" id="PTHR12400:SF108">
    <property type="entry name" value="KINASE"/>
    <property type="match status" value="1"/>
</dbReference>
<dbReference type="GO" id="GO:0008440">
    <property type="term" value="F:inositol-1,4,5-trisphosphate 3-kinase activity"/>
    <property type="evidence" value="ECO:0007669"/>
    <property type="project" value="TreeGrafter"/>
</dbReference>
<dbReference type="GO" id="GO:0005737">
    <property type="term" value="C:cytoplasm"/>
    <property type="evidence" value="ECO:0007669"/>
    <property type="project" value="TreeGrafter"/>
</dbReference>
<dbReference type="InterPro" id="IPR005522">
    <property type="entry name" value="IPK"/>
</dbReference>
<evidence type="ECO:0000256" key="2">
    <source>
        <dbReference type="ARBA" id="ARBA00022679"/>
    </source>
</evidence>
<evidence type="ECO:0000313" key="7">
    <source>
        <dbReference type="Proteomes" id="UP001212997"/>
    </source>
</evidence>
<sequence length="366" mass="39599">MPQDTPLDTPAPSHAVPLTSQVGGHAGVMTSEDGSLLIKPAHPVEVSFYQCVGSEPGFAPLRPYIPKFFGTLKLAGQVDPKSQSEGGDIKIVEAHTEDKDMSFSHVLHWDGKLIECSQSIVLENLSNGFSKPNILDVKLGTVLYDDDAPPEKRERMEKAAKATTSFETGIRLTGFQVYDLSTGLAVNTPKSYGKSINPSQLSEGVARFFPIAPSDVSTQPDASSGAETSPEEKKATGTGLPATILLPILEYLLEDIEDIREAIASMEFRMVGGSLLIVYEADLERAKAGLEWYENLGIGEEDDDDDDDDEEAGKKRYGPPYLVKLIDFAHTKVVPGKGPDNGVLKGVDTVLELLRGRIEEVRLAGQ</sequence>
<protein>
    <recommendedName>
        <fullName evidence="4">Kinase</fullName>
        <ecNumber evidence="4">2.7.-.-</ecNumber>
    </recommendedName>
</protein>
<dbReference type="EC" id="2.7.-.-" evidence="4"/>
<organism evidence="6 7">
    <name type="scientific">Meripilus lineatus</name>
    <dbReference type="NCBI Taxonomy" id="2056292"/>
    <lineage>
        <taxon>Eukaryota</taxon>
        <taxon>Fungi</taxon>
        <taxon>Dikarya</taxon>
        <taxon>Basidiomycota</taxon>
        <taxon>Agaricomycotina</taxon>
        <taxon>Agaricomycetes</taxon>
        <taxon>Polyporales</taxon>
        <taxon>Meripilaceae</taxon>
        <taxon>Meripilus</taxon>
    </lineage>
</organism>
<dbReference type="Pfam" id="PF03770">
    <property type="entry name" value="IPK"/>
    <property type="match status" value="2"/>
</dbReference>
<keyword evidence="2 4" id="KW-0808">Transferase</keyword>
<dbReference type="GO" id="GO:0046854">
    <property type="term" value="P:phosphatidylinositol phosphate biosynthetic process"/>
    <property type="evidence" value="ECO:0007669"/>
    <property type="project" value="TreeGrafter"/>
</dbReference>
<evidence type="ECO:0000256" key="4">
    <source>
        <dbReference type="RuleBase" id="RU363090"/>
    </source>
</evidence>
<evidence type="ECO:0000256" key="3">
    <source>
        <dbReference type="ARBA" id="ARBA00022777"/>
    </source>
</evidence>
<dbReference type="SUPFAM" id="SSF56104">
    <property type="entry name" value="SAICAR synthase-like"/>
    <property type="match status" value="1"/>
</dbReference>
<reference evidence="6" key="1">
    <citation type="submission" date="2022-07" db="EMBL/GenBank/DDBJ databases">
        <title>Genome Sequence of Physisporinus lineatus.</title>
        <authorList>
            <person name="Buettner E."/>
        </authorList>
    </citation>
    <scope>NUCLEOTIDE SEQUENCE</scope>
    <source>
        <strain evidence="6">VT162</strain>
    </source>
</reference>
<evidence type="ECO:0000313" key="6">
    <source>
        <dbReference type="EMBL" id="KAJ3486339.1"/>
    </source>
</evidence>
<comment type="caution">
    <text evidence="6">The sequence shown here is derived from an EMBL/GenBank/DDBJ whole genome shotgun (WGS) entry which is preliminary data.</text>
</comment>
<name>A0AAD5V4W1_9APHY</name>
<dbReference type="AlphaFoldDB" id="A0AAD5V4W1"/>
<accession>A0AAD5V4W1</accession>
<dbReference type="GO" id="GO:0000824">
    <property type="term" value="F:inositol-1,4,5,6-tetrakisphosphate 3-kinase activity"/>
    <property type="evidence" value="ECO:0007669"/>
    <property type="project" value="TreeGrafter"/>
</dbReference>
<feature type="region of interest" description="Disordered" evidence="5">
    <location>
        <begin position="216"/>
        <end position="237"/>
    </location>
</feature>
<gene>
    <name evidence="6" type="ORF">NLI96_g4316</name>
</gene>
<dbReference type="GO" id="GO:0005634">
    <property type="term" value="C:nucleus"/>
    <property type="evidence" value="ECO:0007669"/>
    <property type="project" value="TreeGrafter"/>
</dbReference>
<feature type="compositionally biased region" description="Polar residues" evidence="5">
    <location>
        <begin position="216"/>
        <end position="227"/>
    </location>
</feature>
<dbReference type="Gene3D" id="3.30.470.160">
    <property type="entry name" value="Inositol polyphosphate kinase"/>
    <property type="match status" value="1"/>
</dbReference>
<dbReference type="GO" id="GO:0032958">
    <property type="term" value="P:inositol phosphate biosynthetic process"/>
    <property type="evidence" value="ECO:0007669"/>
    <property type="project" value="InterPro"/>
</dbReference>
<comment type="similarity">
    <text evidence="1 4">Belongs to the inositol phosphokinase (IPK) family.</text>
</comment>
<dbReference type="EMBL" id="JANAWD010000124">
    <property type="protein sequence ID" value="KAJ3486339.1"/>
    <property type="molecule type" value="Genomic_DNA"/>
</dbReference>
<evidence type="ECO:0000256" key="5">
    <source>
        <dbReference type="SAM" id="MobiDB-lite"/>
    </source>
</evidence>
<keyword evidence="3 4" id="KW-0418">Kinase</keyword>
<evidence type="ECO:0000256" key="1">
    <source>
        <dbReference type="ARBA" id="ARBA00007374"/>
    </source>
</evidence>
<dbReference type="Proteomes" id="UP001212997">
    <property type="component" value="Unassembled WGS sequence"/>
</dbReference>
<dbReference type="PANTHER" id="PTHR12400">
    <property type="entry name" value="INOSITOL POLYPHOSPHATE KINASE"/>
    <property type="match status" value="1"/>
</dbReference>
<proteinExistence type="inferred from homology"/>
<dbReference type="InterPro" id="IPR038286">
    <property type="entry name" value="IPK_sf"/>
</dbReference>